<dbReference type="GO" id="GO:0022857">
    <property type="term" value="F:transmembrane transporter activity"/>
    <property type="evidence" value="ECO:0007669"/>
    <property type="project" value="InterPro"/>
</dbReference>
<dbReference type="InterPro" id="IPR036259">
    <property type="entry name" value="MFS_trans_sf"/>
</dbReference>
<evidence type="ECO:0000256" key="1">
    <source>
        <dbReference type="ARBA" id="ARBA00004651"/>
    </source>
</evidence>
<feature type="transmembrane region" description="Helical" evidence="6">
    <location>
        <begin position="293"/>
        <end position="312"/>
    </location>
</feature>
<sequence length="407" mass="41762">MTAVLTERRTVRRSVRGLVGVLAANASAWSATRLMSIALPWFVLSATGSATSTGIVAFAQTAPYVVVQLLAGPLIDRVGPRRVSIVCDLIATAALATVPLLYLLDTLPLWALAVLVAVAGAADGPSNVAKAVFVPTVAKQARVPLERVAGLTGAIERTATIIGPAIAGVVIAYFGGVHALWMAAALLAVGALIVGVTLPDPPAERELGESYLKRFREGARFLRDEGLLRSITGMTAMTNMLDQAFMAVLLPVWAKQAGHGPETIGLVVSVFAATSIVASLAAAAIGDRLPRRAVYLIGITVGGVPRFAALALGLPLPAVLAVFALGGLGSGFVNPIIGAVIYERVPAGLLGRVKTLTSAVGWSGIPFGGLLGGGVIALAGLSGAMWIVGGVYLLAIVLPGLHDEWTR</sequence>
<feature type="transmembrane region" description="Helical" evidence="6">
    <location>
        <begin position="18"/>
        <end position="44"/>
    </location>
</feature>
<dbReference type="Pfam" id="PF07690">
    <property type="entry name" value="MFS_1"/>
    <property type="match status" value="2"/>
</dbReference>
<feature type="transmembrane region" description="Helical" evidence="6">
    <location>
        <begin position="180"/>
        <end position="198"/>
    </location>
</feature>
<dbReference type="PANTHER" id="PTHR23513">
    <property type="entry name" value="INTEGRAL MEMBRANE EFFLUX PROTEIN-RELATED"/>
    <property type="match status" value="1"/>
</dbReference>
<evidence type="ECO:0000256" key="4">
    <source>
        <dbReference type="ARBA" id="ARBA00022989"/>
    </source>
</evidence>
<name>A0A841FSS0_9ACTN</name>
<dbReference type="InterPro" id="IPR011701">
    <property type="entry name" value="MFS"/>
</dbReference>
<dbReference type="RefSeq" id="WP_184789639.1">
    <property type="nucleotide sequence ID" value="NZ_BONT01000058.1"/>
</dbReference>
<dbReference type="Gene3D" id="1.20.1250.20">
    <property type="entry name" value="MFS general substrate transporter like domains"/>
    <property type="match status" value="2"/>
</dbReference>
<gene>
    <name evidence="8" type="ORF">HNR73_004671</name>
</gene>
<dbReference type="InterPro" id="IPR020846">
    <property type="entry name" value="MFS_dom"/>
</dbReference>
<evidence type="ECO:0000256" key="6">
    <source>
        <dbReference type="SAM" id="Phobius"/>
    </source>
</evidence>
<evidence type="ECO:0000313" key="9">
    <source>
        <dbReference type="Proteomes" id="UP000548476"/>
    </source>
</evidence>
<feature type="transmembrane region" description="Helical" evidence="6">
    <location>
        <begin position="318"/>
        <end position="343"/>
    </location>
</feature>
<feature type="domain" description="Major facilitator superfamily (MFS) profile" evidence="7">
    <location>
        <begin position="1"/>
        <end position="407"/>
    </location>
</feature>
<evidence type="ECO:0000259" key="7">
    <source>
        <dbReference type="PROSITE" id="PS50850"/>
    </source>
</evidence>
<dbReference type="SUPFAM" id="SSF103473">
    <property type="entry name" value="MFS general substrate transporter"/>
    <property type="match status" value="1"/>
</dbReference>
<evidence type="ECO:0000256" key="3">
    <source>
        <dbReference type="ARBA" id="ARBA00022692"/>
    </source>
</evidence>
<comment type="subcellular location">
    <subcellularLocation>
        <location evidence="1">Cell membrane</location>
        <topology evidence="1">Multi-pass membrane protein</topology>
    </subcellularLocation>
</comment>
<keyword evidence="5 6" id="KW-0472">Membrane</keyword>
<keyword evidence="3 6" id="KW-0812">Transmembrane</keyword>
<feature type="transmembrane region" description="Helical" evidence="6">
    <location>
        <begin position="154"/>
        <end position="174"/>
    </location>
</feature>
<organism evidence="8 9">
    <name type="scientific">Phytomonospora endophytica</name>
    <dbReference type="NCBI Taxonomy" id="714109"/>
    <lineage>
        <taxon>Bacteria</taxon>
        <taxon>Bacillati</taxon>
        <taxon>Actinomycetota</taxon>
        <taxon>Actinomycetes</taxon>
        <taxon>Micromonosporales</taxon>
        <taxon>Micromonosporaceae</taxon>
        <taxon>Phytomonospora</taxon>
    </lineage>
</organism>
<feature type="transmembrane region" description="Helical" evidence="6">
    <location>
        <begin position="355"/>
        <end position="378"/>
    </location>
</feature>
<proteinExistence type="predicted"/>
<reference evidence="8 9" key="1">
    <citation type="submission" date="2020-08" db="EMBL/GenBank/DDBJ databases">
        <title>Genomic Encyclopedia of Type Strains, Phase IV (KMG-IV): sequencing the most valuable type-strain genomes for metagenomic binning, comparative biology and taxonomic classification.</title>
        <authorList>
            <person name="Goeker M."/>
        </authorList>
    </citation>
    <scope>NUCLEOTIDE SEQUENCE [LARGE SCALE GENOMIC DNA]</scope>
    <source>
        <strain evidence="8 9">YIM 65646</strain>
    </source>
</reference>
<keyword evidence="2" id="KW-1003">Cell membrane</keyword>
<dbReference type="AlphaFoldDB" id="A0A841FSS0"/>
<keyword evidence="4 6" id="KW-1133">Transmembrane helix</keyword>
<accession>A0A841FSS0</accession>
<dbReference type="PANTHER" id="PTHR23513:SF6">
    <property type="entry name" value="MAJOR FACILITATOR SUPERFAMILY ASSOCIATED DOMAIN-CONTAINING PROTEIN"/>
    <property type="match status" value="1"/>
</dbReference>
<dbReference type="CDD" id="cd06173">
    <property type="entry name" value="MFS_MefA_like"/>
    <property type="match status" value="1"/>
</dbReference>
<evidence type="ECO:0000313" key="8">
    <source>
        <dbReference type="EMBL" id="MBB6036798.1"/>
    </source>
</evidence>
<dbReference type="EMBL" id="JACHGT010000010">
    <property type="protein sequence ID" value="MBB6036798.1"/>
    <property type="molecule type" value="Genomic_DNA"/>
</dbReference>
<feature type="transmembrane region" description="Helical" evidence="6">
    <location>
        <begin position="83"/>
        <end position="104"/>
    </location>
</feature>
<feature type="transmembrane region" description="Helical" evidence="6">
    <location>
        <begin position="266"/>
        <end position="286"/>
    </location>
</feature>
<comment type="caution">
    <text evidence="8">The sequence shown here is derived from an EMBL/GenBank/DDBJ whole genome shotgun (WGS) entry which is preliminary data.</text>
</comment>
<protein>
    <submittedName>
        <fullName evidence="8">MFS family permease</fullName>
    </submittedName>
</protein>
<evidence type="ECO:0000256" key="5">
    <source>
        <dbReference type="ARBA" id="ARBA00023136"/>
    </source>
</evidence>
<feature type="transmembrane region" description="Helical" evidence="6">
    <location>
        <begin position="384"/>
        <end position="401"/>
    </location>
</feature>
<dbReference type="PROSITE" id="PS50850">
    <property type="entry name" value="MFS"/>
    <property type="match status" value="1"/>
</dbReference>
<dbReference type="Proteomes" id="UP000548476">
    <property type="component" value="Unassembled WGS sequence"/>
</dbReference>
<feature type="transmembrane region" description="Helical" evidence="6">
    <location>
        <begin position="50"/>
        <end position="71"/>
    </location>
</feature>
<evidence type="ECO:0000256" key="2">
    <source>
        <dbReference type="ARBA" id="ARBA00022475"/>
    </source>
</evidence>
<keyword evidence="9" id="KW-1185">Reference proteome</keyword>
<dbReference type="GO" id="GO:0005886">
    <property type="term" value="C:plasma membrane"/>
    <property type="evidence" value="ECO:0007669"/>
    <property type="project" value="UniProtKB-SubCell"/>
</dbReference>